<keyword evidence="3" id="KW-1185">Reference proteome</keyword>
<organism evidence="2 3">
    <name type="scientific">Trichodelitschia bisporula</name>
    <dbReference type="NCBI Taxonomy" id="703511"/>
    <lineage>
        <taxon>Eukaryota</taxon>
        <taxon>Fungi</taxon>
        <taxon>Dikarya</taxon>
        <taxon>Ascomycota</taxon>
        <taxon>Pezizomycotina</taxon>
        <taxon>Dothideomycetes</taxon>
        <taxon>Dothideomycetes incertae sedis</taxon>
        <taxon>Phaeotrichales</taxon>
        <taxon>Phaeotrichaceae</taxon>
        <taxon>Trichodelitschia</taxon>
    </lineage>
</organism>
<evidence type="ECO:0000313" key="2">
    <source>
        <dbReference type="EMBL" id="KAF2399269.1"/>
    </source>
</evidence>
<feature type="region of interest" description="Disordered" evidence="1">
    <location>
        <begin position="241"/>
        <end position="260"/>
    </location>
</feature>
<sequence>ASSFNYSTRPTARETRTYPDPLHKHIAYREARSRNPWYQEPSRCPFPGHPSTNKTIIHKRHAPITISQCLYKHHIVHINQTHPISNPLELNKAPRPPRKANHKLIISRARINAMPLPLSDINIQRRERRLSHPMLMPQQQRPRNLKPIRARPRRDLELKLLHIQILAQRLRSHRAARPRRLLRRILPIARSIRRLIPAIRVRRRGSSMITRLLALAQRIRQRLWALEALPRRSRLGMLERGRGRRHRHGRRRRRGRRHRRGCRCRRHIPHRRRRQRPNPLLDIIMTIHDRALARALLALLLLRRAKDKFSLTLRAWRPTPAALHNTIRIRATTASAGHERHRRRCSTRRRRRACCAQGCGERVRWFGWEGRRERGLGRTATGALEGRACAAERGVDEATRRGRGGTGGEEGCCFALAGPGALGTAGAALRGCWIRVLGRVCCGPLRLGGGRGGRVVEGFAGGLVAGGEGVCAGGEGVGAGG</sequence>
<evidence type="ECO:0000256" key="1">
    <source>
        <dbReference type="SAM" id="MobiDB-lite"/>
    </source>
</evidence>
<accession>A0A6G1HTV9</accession>
<evidence type="ECO:0000313" key="3">
    <source>
        <dbReference type="Proteomes" id="UP000799640"/>
    </source>
</evidence>
<gene>
    <name evidence="2" type="ORF">EJ06DRAFT_78613</name>
</gene>
<dbReference type="EMBL" id="ML996698">
    <property type="protein sequence ID" value="KAF2399269.1"/>
    <property type="molecule type" value="Genomic_DNA"/>
</dbReference>
<dbReference type="AlphaFoldDB" id="A0A6G1HTV9"/>
<proteinExistence type="predicted"/>
<feature type="compositionally biased region" description="Basic residues" evidence="1">
    <location>
        <begin position="242"/>
        <end position="260"/>
    </location>
</feature>
<feature type="non-terminal residue" evidence="2">
    <location>
        <position position="1"/>
    </location>
</feature>
<dbReference type="Proteomes" id="UP000799640">
    <property type="component" value="Unassembled WGS sequence"/>
</dbReference>
<protein>
    <submittedName>
        <fullName evidence="2">Uncharacterized protein</fullName>
    </submittedName>
</protein>
<reference evidence="2" key="1">
    <citation type="journal article" date="2020" name="Stud. Mycol.">
        <title>101 Dothideomycetes genomes: a test case for predicting lifestyles and emergence of pathogens.</title>
        <authorList>
            <person name="Haridas S."/>
            <person name="Albert R."/>
            <person name="Binder M."/>
            <person name="Bloem J."/>
            <person name="Labutti K."/>
            <person name="Salamov A."/>
            <person name="Andreopoulos B."/>
            <person name="Baker S."/>
            <person name="Barry K."/>
            <person name="Bills G."/>
            <person name="Bluhm B."/>
            <person name="Cannon C."/>
            <person name="Castanera R."/>
            <person name="Culley D."/>
            <person name="Daum C."/>
            <person name="Ezra D."/>
            <person name="Gonzalez J."/>
            <person name="Henrissat B."/>
            <person name="Kuo A."/>
            <person name="Liang C."/>
            <person name="Lipzen A."/>
            <person name="Lutzoni F."/>
            <person name="Magnuson J."/>
            <person name="Mondo S."/>
            <person name="Nolan M."/>
            <person name="Ohm R."/>
            <person name="Pangilinan J."/>
            <person name="Park H.-J."/>
            <person name="Ramirez L."/>
            <person name="Alfaro M."/>
            <person name="Sun H."/>
            <person name="Tritt A."/>
            <person name="Yoshinaga Y."/>
            <person name="Zwiers L.-H."/>
            <person name="Turgeon B."/>
            <person name="Goodwin S."/>
            <person name="Spatafora J."/>
            <person name="Crous P."/>
            <person name="Grigoriev I."/>
        </authorList>
    </citation>
    <scope>NUCLEOTIDE SEQUENCE</scope>
    <source>
        <strain evidence="2">CBS 262.69</strain>
    </source>
</reference>
<name>A0A6G1HTV9_9PEZI</name>